<dbReference type="EMBL" id="HBNR01027402">
    <property type="protein sequence ID" value="CAE4580070.1"/>
    <property type="molecule type" value="Transcribed_RNA"/>
</dbReference>
<dbReference type="InterPro" id="IPR000719">
    <property type="entry name" value="Prot_kinase_dom"/>
</dbReference>
<evidence type="ECO:0000259" key="7">
    <source>
        <dbReference type="PROSITE" id="PS50011"/>
    </source>
</evidence>
<accession>A0A7S4QDA6</accession>
<feature type="region of interest" description="Disordered" evidence="6">
    <location>
        <begin position="15"/>
        <end position="202"/>
    </location>
</feature>
<organism evidence="8">
    <name type="scientific">Alexandrium monilatum</name>
    <dbReference type="NCBI Taxonomy" id="311494"/>
    <lineage>
        <taxon>Eukaryota</taxon>
        <taxon>Sar</taxon>
        <taxon>Alveolata</taxon>
        <taxon>Dinophyceae</taxon>
        <taxon>Gonyaulacales</taxon>
        <taxon>Pyrocystaceae</taxon>
        <taxon>Alexandrium</taxon>
    </lineage>
</organism>
<dbReference type="GO" id="GO:0004674">
    <property type="term" value="F:protein serine/threonine kinase activity"/>
    <property type="evidence" value="ECO:0007669"/>
    <property type="project" value="UniProtKB-KW"/>
</dbReference>
<keyword evidence="5" id="KW-0067">ATP-binding</keyword>
<dbReference type="InterPro" id="IPR008271">
    <property type="entry name" value="Ser/Thr_kinase_AS"/>
</dbReference>
<keyword evidence="4" id="KW-0418">Kinase</keyword>
<keyword evidence="2" id="KW-0808">Transferase</keyword>
<name>A0A7S4QDA6_9DINO</name>
<dbReference type="InterPro" id="IPR011009">
    <property type="entry name" value="Kinase-like_dom_sf"/>
</dbReference>
<feature type="compositionally biased region" description="Polar residues" evidence="6">
    <location>
        <begin position="36"/>
        <end position="62"/>
    </location>
</feature>
<dbReference type="SUPFAM" id="SSF56112">
    <property type="entry name" value="Protein kinase-like (PK-like)"/>
    <property type="match status" value="1"/>
</dbReference>
<feature type="compositionally biased region" description="Polar residues" evidence="6">
    <location>
        <begin position="447"/>
        <end position="461"/>
    </location>
</feature>
<evidence type="ECO:0000256" key="5">
    <source>
        <dbReference type="ARBA" id="ARBA00022840"/>
    </source>
</evidence>
<feature type="compositionally biased region" description="Basic and acidic residues" evidence="6">
    <location>
        <begin position="432"/>
        <end position="445"/>
    </location>
</feature>
<dbReference type="PANTHER" id="PTHR24349">
    <property type="entry name" value="SERINE/THREONINE-PROTEIN KINASE"/>
    <property type="match status" value="1"/>
</dbReference>
<dbReference type="GO" id="GO:0005524">
    <property type="term" value="F:ATP binding"/>
    <property type="evidence" value="ECO:0007669"/>
    <property type="project" value="UniProtKB-KW"/>
</dbReference>
<evidence type="ECO:0000256" key="2">
    <source>
        <dbReference type="ARBA" id="ARBA00022679"/>
    </source>
</evidence>
<dbReference type="InterPro" id="IPR050205">
    <property type="entry name" value="CDPK_Ser/Thr_kinases"/>
</dbReference>
<dbReference type="PROSITE" id="PS00108">
    <property type="entry name" value="PROTEIN_KINASE_ST"/>
    <property type="match status" value="1"/>
</dbReference>
<gene>
    <name evidence="8" type="ORF">AMON00008_LOCUS18576</name>
</gene>
<proteinExistence type="predicted"/>
<feature type="region of interest" description="Disordered" evidence="6">
    <location>
        <begin position="337"/>
        <end position="463"/>
    </location>
</feature>
<dbReference type="Pfam" id="PF00069">
    <property type="entry name" value="Pkinase"/>
    <property type="match status" value="1"/>
</dbReference>
<feature type="compositionally biased region" description="Polar residues" evidence="6">
    <location>
        <begin position="170"/>
        <end position="185"/>
    </location>
</feature>
<keyword evidence="1" id="KW-0723">Serine/threonine-protein kinase</keyword>
<reference evidence="8" key="1">
    <citation type="submission" date="2021-01" db="EMBL/GenBank/DDBJ databases">
        <authorList>
            <person name="Corre E."/>
            <person name="Pelletier E."/>
            <person name="Niang G."/>
            <person name="Scheremetjew M."/>
            <person name="Finn R."/>
            <person name="Kale V."/>
            <person name="Holt S."/>
            <person name="Cochrane G."/>
            <person name="Meng A."/>
            <person name="Brown T."/>
            <person name="Cohen L."/>
        </authorList>
    </citation>
    <scope>NUCLEOTIDE SEQUENCE</scope>
    <source>
        <strain evidence="8">CCMP3105</strain>
    </source>
</reference>
<dbReference type="PROSITE" id="PS50011">
    <property type="entry name" value="PROTEIN_KINASE_DOM"/>
    <property type="match status" value="1"/>
</dbReference>
<evidence type="ECO:0000256" key="1">
    <source>
        <dbReference type="ARBA" id="ARBA00022527"/>
    </source>
</evidence>
<evidence type="ECO:0000256" key="3">
    <source>
        <dbReference type="ARBA" id="ARBA00022741"/>
    </source>
</evidence>
<feature type="domain" description="Protein kinase" evidence="7">
    <location>
        <begin position="483"/>
        <end position="770"/>
    </location>
</feature>
<dbReference type="Gene3D" id="1.10.510.10">
    <property type="entry name" value="Transferase(Phosphotransferase) domain 1"/>
    <property type="match status" value="1"/>
</dbReference>
<dbReference type="AlphaFoldDB" id="A0A7S4QDA6"/>
<evidence type="ECO:0000256" key="4">
    <source>
        <dbReference type="ARBA" id="ARBA00022777"/>
    </source>
</evidence>
<keyword evidence="3" id="KW-0547">Nucleotide-binding</keyword>
<feature type="compositionally biased region" description="Polar residues" evidence="6">
    <location>
        <begin position="268"/>
        <end position="293"/>
    </location>
</feature>
<sequence>MSVKSLTKALLMMPLEESIGERKPSQRTHGGVPAFTGTQSADNTPLLRSNRATSFGLRSSWSPSPPTAPQSAEGAPEREHSVPRAPNPSRRPPPMRSSVVDHTPQRGSEARLGSSIPRCNATTTLSLPEARPRRNSSDGAKATLRQALQTVSPPPTRAQHHWSSHHRQLHSANNAPRSTPPQGHSTPHRRRPSAGSGSLTSSCEAAAMAAALAAASRDPVASLREDDPNSPDCMRVEERRSKSAWHLHRSNSRLKPKKKFGWCEESEGQTPQVPQTSSRALSVVSTAASSQDEVPSPIHGAGTTQSRPARSLWLGDFADLPGPDKEVPPVAISPKVTDRGLAHRREAPLNASPSVTGRGPSPKISDRSPPHHAEEEAAPIKAEPLRRLSYNQSAWVANGAPGGHPPVAIRVQEAGSGGGSRSRPRTPCRKLGSHDNWPRSADRRLSGSKSSPTDTPMTRQMSGEKAIQRLDEGGKIYDLYVWDKVLQEEGNGGKVVVCRPKGSGHEYVMKIRSRAELRRVDLEDQFCRVMERMLNMPRHPGVVRIFEVLMDDAFLYVVMEKANGGPLFGSLVQDFKDGCMPAPAVKQVMRDILEAVGHVHRQGMLHRDIKPDNLVMHTQGGAFSGSRGRKRVMLIDFDHADPEWGPCSTAEESDEVFGTLRFNAPEALLGSFQPQGDLYSVGVILYLLMTGSFPYPDAVFADDSNGAAGAHASWRRRRAVHGRMGEAQIDFGCNPWPEQPACRDLCCRLLAFEARDRPVSAGEALRHDWFRQEDSTPGGRPLQ</sequence>
<feature type="compositionally biased region" description="Pro residues" evidence="6">
    <location>
        <begin position="85"/>
        <end position="95"/>
    </location>
</feature>
<evidence type="ECO:0000313" key="8">
    <source>
        <dbReference type="EMBL" id="CAE4580070.1"/>
    </source>
</evidence>
<protein>
    <recommendedName>
        <fullName evidence="7">Protein kinase domain-containing protein</fullName>
    </recommendedName>
</protein>
<dbReference type="SMART" id="SM00220">
    <property type="entry name" value="S_TKc"/>
    <property type="match status" value="1"/>
</dbReference>
<evidence type="ECO:0000256" key="6">
    <source>
        <dbReference type="SAM" id="MobiDB-lite"/>
    </source>
</evidence>
<feature type="compositionally biased region" description="Basic and acidic residues" evidence="6">
    <location>
        <begin position="337"/>
        <end position="347"/>
    </location>
</feature>
<feature type="region of interest" description="Disordered" evidence="6">
    <location>
        <begin position="259"/>
        <end position="309"/>
    </location>
</feature>
<feature type="compositionally biased region" description="Basic and acidic residues" evidence="6">
    <location>
        <begin position="364"/>
        <end position="375"/>
    </location>
</feature>
<feature type="compositionally biased region" description="Basic residues" evidence="6">
    <location>
        <begin position="158"/>
        <end position="169"/>
    </location>
</feature>